<dbReference type="InterPro" id="IPR036291">
    <property type="entry name" value="NAD(P)-bd_dom_sf"/>
</dbReference>
<reference evidence="2 3" key="1">
    <citation type="submission" date="2020-01" db="EMBL/GenBank/DDBJ databases">
        <title>Whole-genome sequence of Heliobacterium undosum DSM 13378.</title>
        <authorList>
            <person name="Kyndt J.A."/>
            <person name="Meyer T.E."/>
        </authorList>
    </citation>
    <scope>NUCLEOTIDE SEQUENCE [LARGE SCALE GENOMIC DNA]</scope>
    <source>
        <strain evidence="2 3">DSM 13378</strain>
    </source>
</reference>
<dbReference type="InterPro" id="IPR055259">
    <property type="entry name" value="YkvP/CgeB_Glyco_trans-like"/>
</dbReference>
<dbReference type="GO" id="GO:0016740">
    <property type="term" value="F:transferase activity"/>
    <property type="evidence" value="ECO:0007669"/>
    <property type="project" value="UniProtKB-KW"/>
</dbReference>
<dbReference type="AlphaFoldDB" id="A0A845L496"/>
<evidence type="ECO:0000313" key="2">
    <source>
        <dbReference type="EMBL" id="MZP29450.1"/>
    </source>
</evidence>
<dbReference type="OrthoDB" id="110463at2"/>
<proteinExistence type="predicted"/>
<organism evidence="2 3">
    <name type="scientific">Heliomicrobium undosum</name>
    <dbReference type="NCBI Taxonomy" id="121734"/>
    <lineage>
        <taxon>Bacteria</taxon>
        <taxon>Bacillati</taxon>
        <taxon>Bacillota</taxon>
        <taxon>Clostridia</taxon>
        <taxon>Eubacteriales</taxon>
        <taxon>Heliobacteriaceae</taxon>
        <taxon>Heliomicrobium</taxon>
    </lineage>
</organism>
<evidence type="ECO:0000313" key="3">
    <source>
        <dbReference type="Proteomes" id="UP000463470"/>
    </source>
</evidence>
<dbReference type="Gene3D" id="3.40.50.2000">
    <property type="entry name" value="Glycogen Phosphorylase B"/>
    <property type="match status" value="1"/>
</dbReference>
<comment type="caution">
    <text evidence="2">The sequence shown here is derived from an EMBL/GenBank/DDBJ whole genome shotgun (WGS) entry which is preliminary data.</text>
</comment>
<dbReference type="SUPFAM" id="SSF51735">
    <property type="entry name" value="NAD(P)-binding Rossmann-fold domains"/>
    <property type="match status" value="1"/>
</dbReference>
<accession>A0A845L496</accession>
<dbReference type="Proteomes" id="UP000463470">
    <property type="component" value="Unassembled WGS sequence"/>
</dbReference>
<name>A0A845L496_9FIRM</name>
<gene>
    <name evidence="2" type="ORF">GTO91_06995</name>
</gene>
<keyword evidence="2" id="KW-0808">Transferase</keyword>
<dbReference type="RefSeq" id="WP_161256912.1">
    <property type="nucleotide sequence ID" value="NZ_WXEY01000005.1"/>
</dbReference>
<dbReference type="SUPFAM" id="SSF53756">
    <property type="entry name" value="UDP-Glycosyltransferase/glycogen phosphorylase"/>
    <property type="match status" value="1"/>
</dbReference>
<protein>
    <submittedName>
        <fullName evidence="2">Glycosyltransferase</fullName>
    </submittedName>
</protein>
<feature type="domain" description="Spore protein YkvP/CgeB glycosyl transferase-like" evidence="1">
    <location>
        <begin position="188"/>
        <end position="329"/>
    </location>
</feature>
<sequence>MRILMVGMLSSLYIKDCWIRPMKALYRPTFVDITPIQAACRRGVLEAYLHELLRRTRFDCFFFYSDGIQQELSDEFFEVVRQSGLPIIAFHADDEPEVWYRKNEPVDHRYDLIATHSRRGLQRRLEKGWGERTLYLPWGFNPQVFRPIPNSPKRYDVVYIGKNLFSNNIFSSDHESYSRQEILVELYRHCREAGLNFRVFGSGWDKHPVLRDCYGGVLSTEEMVETYNQSRIVFNVGFSADGDPRGYQTKLRHFEVAGCGALQITNRNPELAELFREGEEILFFDDLQDLKEKVRYYLQHADEREAIAARMGESAHRAHTTTHRLQALFSRASQLCLTGGVNGACRGVQRGGGTETAADFRSPDVTGCDGMVRQVFFADRDEASRLLAAWREEPGDDSRYVHFLAGDFVVENVEYSLVRSSLETGQAPVIAVRTFLETRKLDDNKVQRWKENICGVVVPELLPPQALRQELKELVGRRLPGFVSDEGLRPLVNYLIHPSLAKDWLAAFLADDASLFRRWKADYTGMIVNDLRVDAAADGVICERPFIEKLRPLLRRWQENDQSVMFYGAQGLMAANVAEILPDYPGLRLLGFVDRRLAGKQVYGYPVYGYDDLARLRPDLLIIAAEQSGPAIYRSVSHLRSQMAIVPLYDLAAPVWDVLSV</sequence>
<dbReference type="Pfam" id="PF13524">
    <property type="entry name" value="Glyco_trans_1_2"/>
    <property type="match status" value="1"/>
</dbReference>
<evidence type="ECO:0000259" key="1">
    <source>
        <dbReference type="Pfam" id="PF13524"/>
    </source>
</evidence>
<keyword evidence="3" id="KW-1185">Reference proteome</keyword>
<dbReference type="EMBL" id="WXEY01000005">
    <property type="protein sequence ID" value="MZP29450.1"/>
    <property type="molecule type" value="Genomic_DNA"/>
</dbReference>